<evidence type="ECO:0000256" key="4">
    <source>
        <dbReference type="ARBA" id="ARBA00022691"/>
    </source>
</evidence>
<dbReference type="Pfam" id="PF00891">
    <property type="entry name" value="Methyltransf_2"/>
    <property type="match status" value="1"/>
</dbReference>
<feature type="domain" description="O-methyltransferase C-terminal" evidence="9">
    <location>
        <begin position="330"/>
        <end position="535"/>
    </location>
</feature>
<dbReference type="SUPFAM" id="SSF46785">
    <property type="entry name" value="Winged helix' DNA-binding domain"/>
    <property type="match status" value="1"/>
</dbReference>
<feature type="compositionally biased region" description="Acidic residues" evidence="8">
    <location>
        <begin position="29"/>
        <end position="38"/>
    </location>
</feature>
<dbReference type="FunFam" id="3.40.50.150:FF:000061">
    <property type="entry name" value="Caffeic acid O-methyltransferase"/>
    <property type="match status" value="1"/>
</dbReference>
<keyword evidence="12" id="KW-1185">Reference proteome</keyword>
<accession>A0A6A1W6U4</accession>
<evidence type="ECO:0000256" key="1">
    <source>
        <dbReference type="ARBA" id="ARBA00004928"/>
    </source>
</evidence>
<dbReference type="AlphaFoldDB" id="A0A6A1W6U4"/>
<name>A0A6A1W6U4_9ROSI</name>
<dbReference type="InterPro" id="IPR016461">
    <property type="entry name" value="COMT-like"/>
</dbReference>
<dbReference type="EMBL" id="RXIC02000021">
    <property type="protein sequence ID" value="KAB1220994.1"/>
    <property type="molecule type" value="Genomic_DNA"/>
</dbReference>
<dbReference type="PROSITE" id="PS51683">
    <property type="entry name" value="SAM_OMT_II"/>
    <property type="match status" value="1"/>
</dbReference>
<dbReference type="InterPro" id="IPR001077">
    <property type="entry name" value="COMT_C"/>
</dbReference>
<dbReference type="InterPro" id="IPR029063">
    <property type="entry name" value="SAM-dependent_MTases_sf"/>
</dbReference>
<evidence type="ECO:0000259" key="9">
    <source>
        <dbReference type="Pfam" id="PF00891"/>
    </source>
</evidence>
<evidence type="ECO:0000256" key="2">
    <source>
        <dbReference type="ARBA" id="ARBA00022603"/>
    </source>
</evidence>
<dbReference type="GO" id="GO:0009809">
    <property type="term" value="P:lignin biosynthetic process"/>
    <property type="evidence" value="ECO:0007669"/>
    <property type="project" value="UniProtKB-KW"/>
</dbReference>
<dbReference type="Proteomes" id="UP000516437">
    <property type="component" value="Chromosome 3"/>
</dbReference>
<keyword evidence="3 11" id="KW-0808">Transferase</keyword>
<keyword evidence="4" id="KW-0949">S-adenosyl-L-methionine</keyword>
<keyword evidence="2 11" id="KW-0489">Methyltransferase</keyword>
<dbReference type="Gene3D" id="3.40.50.150">
    <property type="entry name" value="Vaccinia Virus protein VP39"/>
    <property type="match status" value="1"/>
</dbReference>
<dbReference type="InterPro" id="IPR036390">
    <property type="entry name" value="WH_DNA-bd_sf"/>
</dbReference>
<dbReference type="PANTHER" id="PTHR11746">
    <property type="entry name" value="O-METHYLTRANSFERASE"/>
    <property type="match status" value="1"/>
</dbReference>
<dbReference type="InterPro" id="IPR036388">
    <property type="entry name" value="WH-like_DNA-bd_sf"/>
</dbReference>
<evidence type="ECO:0000256" key="8">
    <source>
        <dbReference type="SAM" id="MobiDB-lite"/>
    </source>
</evidence>
<dbReference type="Pfam" id="PF08100">
    <property type="entry name" value="Dimerisation"/>
    <property type="match status" value="1"/>
</dbReference>
<comment type="pathway">
    <text evidence="1">Aromatic compound metabolism; phenylpropanoid biosynthesis.</text>
</comment>
<evidence type="ECO:0000256" key="7">
    <source>
        <dbReference type="ARBA" id="ARBA00045231"/>
    </source>
</evidence>
<feature type="region of interest" description="Disordered" evidence="8">
    <location>
        <begin position="1"/>
        <end position="91"/>
    </location>
</feature>
<dbReference type="InterPro" id="IPR012967">
    <property type="entry name" value="COMT_dimerisation"/>
</dbReference>
<dbReference type="SUPFAM" id="SSF53335">
    <property type="entry name" value="S-adenosyl-L-methionine-dependent methyltransferases"/>
    <property type="match status" value="1"/>
</dbReference>
<dbReference type="EC" id="2.1.1.68" evidence="6"/>
<evidence type="ECO:0000313" key="12">
    <source>
        <dbReference type="Proteomes" id="UP000516437"/>
    </source>
</evidence>
<reference evidence="11 12" key="1">
    <citation type="journal article" date="2019" name="Plant Biotechnol. J.">
        <title>The red bayberry genome and genetic basis of sex determination.</title>
        <authorList>
            <person name="Jia H.M."/>
            <person name="Jia H.J."/>
            <person name="Cai Q.L."/>
            <person name="Wang Y."/>
            <person name="Zhao H.B."/>
            <person name="Yang W.F."/>
            <person name="Wang G.Y."/>
            <person name="Li Y.H."/>
            <person name="Zhan D.L."/>
            <person name="Shen Y.T."/>
            <person name="Niu Q.F."/>
            <person name="Chang L."/>
            <person name="Qiu J."/>
            <person name="Zhao L."/>
            <person name="Xie H.B."/>
            <person name="Fu W.Y."/>
            <person name="Jin J."/>
            <person name="Li X.W."/>
            <person name="Jiao Y."/>
            <person name="Zhou C.C."/>
            <person name="Tu T."/>
            <person name="Chai C.Y."/>
            <person name="Gao J.L."/>
            <person name="Fan L.J."/>
            <person name="van de Weg E."/>
            <person name="Wang J.Y."/>
            <person name="Gao Z.S."/>
        </authorList>
    </citation>
    <scope>NUCLEOTIDE SEQUENCE [LARGE SCALE GENOMIC DNA]</scope>
    <source>
        <tissue evidence="11">Leaves</tissue>
    </source>
</reference>
<proteinExistence type="predicted"/>
<protein>
    <recommendedName>
        <fullName evidence="6">caffeate O-methyltransferase</fullName>
        <ecNumber evidence="6">2.1.1.68</ecNumber>
    </recommendedName>
</protein>
<dbReference type="Gene3D" id="1.10.10.10">
    <property type="entry name" value="Winged helix-like DNA-binding domain superfamily/Winged helix DNA-binding domain"/>
    <property type="match status" value="1"/>
</dbReference>
<evidence type="ECO:0000256" key="5">
    <source>
        <dbReference type="ARBA" id="ARBA00022733"/>
    </source>
</evidence>
<dbReference type="GO" id="GO:0032259">
    <property type="term" value="P:methylation"/>
    <property type="evidence" value="ECO:0007669"/>
    <property type="project" value="UniProtKB-KW"/>
</dbReference>
<dbReference type="GO" id="GO:0046983">
    <property type="term" value="F:protein dimerization activity"/>
    <property type="evidence" value="ECO:0007669"/>
    <property type="project" value="InterPro"/>
</dbReference>
<feature type="compositionally biased region" description="Basic and acidic residues" evidence="8">
    <location>
        <begin position="81"/>
        <end position="91"/>
    </location>
</feature>
<evidence type="ECO:0000256" key="3">
    <source>
        <dbReference type="ARBA" id="ARBA00022679"/>
    </source>
</evidence>
<evidence type="ECO:0000313" key="11">
    <source>
        <dbReference type="EMBL" id="KAB1220994.1"/>
    </source>
</evidence>
<sequence>MNDRSTSRVLLEGVDGGDKLDSGSFDGLGGEEDGEDPSTETGEGDLRMREPKKKWRSSTEIEGKNGNKKKRKSVESPTTKRTTEKERRDHLKQLCVESQRILRGLAQDGCRMDASAVLYTSVKSAHASVAMLHQKKIRGGDGLGTSAGWGGLILQLAIDMVQIDVDNMSPDVVKFLRFNRAPLGKNEQLQTHLPEPDFSTARARRRRRGGQIGRPLANAVALPMVLKSALELNLIDIIAESGTGALLPVSEIAARLRTKNPDTSVMLDRMLGLLASYDILKCSLRTRKDGEVERLFGVGPICKFLVRNSDGASVGPLFLLHHDKVFMESWFHMNEAILEGGIPFKRAYGISIFEKLGTDERFNRVFNQAMSHHSTLIMKKILDVYKGFEGLKVLVDVGGGIGATLNSIISKYPQIKGINFDLPHVLVDAPPFPGVEHVGGNMFDSVPSGDAIFMKWMLHGCSDEQCLQALKNCWKVLPNSGKVIVVESIRPVAPENNVSSQIVYEQDLMMLTQSPGGKERTQNEYEALALKSGFSGSEVICCAYNTWVMEFRK</sequence>
<keyword evidence="5" id="KW-0438">Lignin biosynthesis</keyword>
<dbReference type="FunFam" id="1.10.10.10:FF:000357">
    <property type="entry name" value="Caffeic acid 3-O-methyltransferase"/>
    <property type="match status" value="1"/>
</dbReference>
<dbReference type="OrthoDB" id="1606438at2759"/>
<comment type="caution">
    <text evidence="11">The sequence shown here is derived from an EMBL/GenBank/DDBJ whole genome shotgun (WGS) entry which is preliminary data.</text>
</comment>
<gene>
    <name evidence="11" type="ORF">CJ030_MR3G007488</name>
</gene>
<dbReference type="GO" id="GO:0047763">
    <property type="term" value="F:caffeate O-methyltransferase activity"/>
    <property type="evidence" value="ECO:0007669"/>
    <property type="project" value="UniProtKB-EC"/>
</dbReference>
<evidence type="ECO:0000256" key="6">
    <source>
        <dbReference type="ARBA" id="ARBA00039011"/>
    </source>
</evidence>
<comment type="function">
    <text evidence="7">Catalyzes the conversion of caffeic acid to ferulic acid and of 5-hydroxyferulic acid to sinapic acid. The resulting products may subsequently be converted to the corresponding alcohols that are incorporated into lignins.</text>
</comment>
<organism evidence="11 12">
    <name type="scientific">Morella rubra</name>
    <name type="common">Chinese bayberry</name>
    <dbReference type="NCBI Taxonomy" id="262757"/>
    <lineage>
        <taxon>Eukaryota</taxon>
        <taxon>Viridiplantae</taxon>
        <taxon>Streptophyta</taxon>
        <taxon>Embryophyta</taxon>
        <taxon>Tracheophyta</taxon>
        <taxon>Spermatophyta</taxon>
        <taxon>Magnoliopsida</taxon>
        <taxon>eudicotyledons</taxon>
        <taxon>Gunneridae</taxon>
        <taxon>Pentapetalae</taxon>
        <taxon>rosids</taxon>
        <taxon>fabids</taxon>
        <taxon>Fagales</taxon>
        <taxon>Myricaceae</taxon>
        <taxon>Morella</taxon>
    </lineage>
</organism>
<evidence type="ECO:0000259" key="10">
    <source>
        <dbReference type="Pfam" id="PF08100"/>
    </source>
</evidence>
<feature type="domain" description="O-methyltransferase dimerisation" evidence="10">
    <location>
        <begin position="216"/>
        <end position="307"/>
    </location>
</feature>